<dbReference type="SUPFAM" id="SSF52283">
    <property type="entry name" value="Formate/glycerate dehydrogenase catalytic domain-like"/>
    <property type="match status" value="1"/>
</dbReference>
<dbReference type="PROSITE" id="PS00670">
    <property type="entry name" value="D_2_HYDROXYACID_DH_2"/>
    <property type="match status" value="1"/>
</dbReference>
<dbReference type="Proteomes" id="UP001239909">
    <property type="component" value="Unassembled WGS sequence"/>
</dbReference>
<dbReference type="Gene3D" id="3.40.50.720">
    <property type="entry name" value="NAD(P)-binding Rossmann-like Domain"/>
    <property type="match status" value="2"/>
</dbReference>
<organism evidence="5 6">
    <name type="scientific">Paralimibaculum aggregatum</name>
    <dbReference type="NCBI Taxonomy" id="3036245"/>
    <lineage>
        <taxon>Bacteria</taxon>
        <taxon>Pseudomonadati</taxon>
        <taxon>Pseudomonadota</taxon>
        <taxon>Alphaproteobacteria</taxon>
        <taxon>Rhodobacterales</taxon>
        <taxon>Paracoccaceae</taxon>
        <taxon>Paralimibaculum</taxon>
    </lineage>
</organism>
<sequence>MTEAGNPPVVALLEPGYADHAAERAAIAPLGLALLPVPAAADAAAVLAGREVRAILVRERRVDARLMDACPGLRCVQRYGVGVDNVDLPAATARRIAVCNIPDYGAAQEVSDHAVALYLAVARRIVSRDGEVRRGIWGVDQAQPVPGHRGAVLGLVGFGRIARAAWARFRALGFARALVSDPALGAAEAAAHGVEPAPLERIFAEADAVSLHAPLTAATRHIVDAAMLARMKPTAVLVNASRGGLIDEPALAAALHEGRLFGAGIDVFETEPPAPDNPLLGAPNTVLTDHAGWYSEASVRALQQHAAEGLRRALSGETPQNWVNPWPEGGA</sequence>
<dbReference type="SUPFAM" id="SSF51735">
    <property type="entry name" value="NAD(P)-binding Rossmann-fold domains"/>
    <property type="match status" value="1"/>
</dbReference>
<dbReference type="InterPro" id="IPR036291">
    <property type="entry name" value="NAD(P)-bd_dom_sf"/>
</dbReference>
<dbReference type="PANTHER" id="PTHR10996">
    <property type="entry name" value="2-HYDROXYACID DEHYDROGENASE-RELATED"/>
    <property type="match status" value="1"/>
</dbReference>
<dbReference type="InterPro" id="IPR006140">
    <property type="entry name" value="D-isomer_DH_NAD-bd"/>
</dbReference>
<evidence type="ECO:0000259" key="4">
    <source>
        <dbReference type="Pfam" id="PF02826"/>
    </source>
</evidence>
<accession>A0ABQ6LTM6</accession>
<dbReference type="InterPro" id="IPR050223">
    <property type="entry name" value="D-isomer_2-hydroxyacid_DH"/>
</dbReference>
<dbReference type="PANTHER" id="PTHR10996:SF283">
    <property type="entry name" value="GLYOXYLATE_HYDROXYPYRUVATE REDUCTASE B"/>
    <property type="match status" value="1"/>
</dbReference>
<proteinExistence type="inferred from homology"/>
<dbReference type="RefSeq" id="WP_285674775.1">
    <property type="nucleotide sequence ID" value="NZ_BSYI01000065.1"/>
</dbReference>
<name>A0ABQ6LTM6_9RHOB</name>
<dbReference type="Pfam" id="PF00389">
    <property type="entry name" value="2-Hacid_dh"/>
    <property type="match status" value="1"/>
</dbReference>
<dbReference type="InterPro" id="IPR029753">
    <property type="entry name" value="D-isomer_DH_CS"/>
</dbReference>
<dbReference type="CDD" id="cd05299">
    <property type="entry name" value="CtBP_dh"/>
    <property type="match status" value="1"/>
</dbReference>
<reference evidence="5 6" key="1">
    <citation type="submission" date="2023-04" db="EMBL/GenBank/DDBJ databases">
        <title>Marinoamorphus aggregata gen. nov., sp. Nov., isolate from tissue of brittle star Ophioplocus japonicus.</title>
        <authorList>
            <person name="Kawano K."/>
            <person name="Sawayama S."/>
            <person name="Nakagawa S."/>
        </authorList>
    </citation>
    <scope>NUCLEOTIDE SEQUENCE [LARGE SCALE GENOMIC DNA]</scope>
    <source>
        <strain evidence="5 6">NKW23</strain>
    </source>
</reference>
<evidence type="ECO:0000256" key="2">
    <source>
        <dbReference type="RuleBase" id="RU003719"/>
    </source>
</evidence>
<dbReference type="InterPro" id="IPR006139">
    <property type="entry name" value="D-isomer_2_OHA_DH_cat_dom"/>
</dbReference>
<evidence type="ECO:0000259" key="3">
    <source>
        <dbReference type="Pfam" id="PF00389"/>
    </source>
</evidence>
<evidence type="ECO:0000313" key="5">
    <source>
        <dbReference type="EMBL" id="GMG85423.1"/>
    </source>
</evidence>
<keyword evidence="6" id="KW-1185">Reference proteome</keyword>
<dbReference type="PROSITE" id="PS00671">
    <property type="entry name" value="D_2_HYDROXYACID_DH_3"/>
    <property type="match status" value="1"/>
</dbReference>
<evidence type="ECO:0000256" key="1">
    <source>
        <dbReference type="ARBA" id="ARBA00023002"/>
    </source>
</evidence>
<gene>
    <name evidence="5" type="ORF">LNKW23_46430</name>
</gene>
<comment type="similarity">
    <text evidence="2">Belongs to the D-isomer specific 2-hydroxyacid dehydrogenase family.</text>
</comment>
<keyword evidence="1 2" id="KW-0560">Oxidoreductase</keyword>
<dbReference type="InterPro" id="IPR043322">
    <property type="entry name" value="CtBP"/>
</dbReference>
<dbReference type="EMBL" id="BSYI01000065">
    <property type="protein sequence ID" value="GMG85423.1"/>
    <property type="molecule type" value="Genomic_DNA"/>
</dbReference>
<dbReference type="Pfam" id="PF02826">
    <property type="entry name" value="2-Hacid_dh_C"/>
    <property type="match status" value="1"/>
</dbReference>
<protein>
    <submittedName>
        <fullName evidence="5">C-terminal binding protein</fullName>
    </submittedName>
</protein>
<feature type="domain" description="D-isomer specific 2-hydroxyacid dehydrogenase NAD-binding" evidence="4">
    <location>
        <begin position="115"/>
        <end position="292"/>
    </location>
</feature>
<comment type="caution">
    <text evidence="5">The sequence shown here is derived from an EMBL/GenBank/DDBJ whole genome shotgun (WGS) entry which is preliminary data.</text>
</comment>
<feature type="domain" description="D-isomer specific 2-hydroxyacid dehydrogenase catalytic" evidence="3">
    <location>
        <begin position="50"/>
        <end position="324"/>
    </location>
</feature>
<evidence type="ECO:0000313" key="6">
    <source>
        <dbReference type="Proteomes" id="UP001239909"/>
    </source>
</evidence>